<feature type="transmembrane region" description="Helical" evidence="1">
    <location>
        <begin position="164"/>
        <end position="184"/>
    </location>
</feature>
<feature type="transmembrane region" description="Helical" evidence="1">
    <location>
        <begin position="352"/>
        <end position="371"/>
    </location>
</feature>
<evidence type="ECO:0000313" key="3">
    <source>
        <dbReference type="Proteomes" id="UP001500390"/>
    </source>
</evidence>
<feature type="transmembrane region" description="Helical" evidence="1">
    <location>
        <begin position="21"/>
        <end position="44"/>
    </location>
</feature>
<organism evidence="2 3">
    <name type="scientific">Ornithinibacter aureus</name>
    <dbReference type="NCBI Taxonomy" id="622664"/>
    <lineage>
        <taxon>Bacteria</taxon>
        <taxon>Bacillati</taxon>
        <taxon>Actinomycetota</taxon>
        <taxon>Actinomycetes</taxon>
        <taxon>Micrococcales</taxon>
        <taxon>Intrasporangiaceae</taxon>
        <taxon>Ornithinibacter</taxon>
    </lineage>
</organism>
<protein>
    <submittedName>
        <fullName evidence="2">Multidrug efflux ABC transporter permease</fullName>
    </submittedName>
</protein>
<feature type="transmembrane region" description="Helical" evidence="1">
    <location>
        <begin position="508"/>
        <end position="527"/>
    </location>
</feature>
<feature type="transmembrane region" description="Helical" evidence="1">
    <location>
        <begin position="429"/>
        <end position="453"/>
    </location>
</feature>
<proteinExistence type="predicted"/>
<keyword evidence="1" id="KW-1133">Transmembrane helix</keyword>
<name>A0ABP8JPN2_9MICO</name>
<feature type="transmembrane region" description="Helical" evidence="1">
    <location>
        <begin position="190"/>
        <end position="208"/>
    </location>
</feature>
<dbReference type="RefSeq" id="WP_159903714.1">
    <property type="nucleotide sequence ID" value="NZ_BAABFX010000023.1"/>
</dbReference>
<evidence type="ECO:0000313" key="2">
    <source>
        <dbReference type="EMBL" id="GAA4394200.1"/>
    </source>
</evidence>
<feature type="transmembrane region" description="Helical" evidence="1">
    <location>
        <begin position="241"/>
        <end position="261"/>
    </location>
</feature>
<dbReference type="EMBL" id="BAABFX010000023">
    <property type="protein sequence ID" value="GAA4394200.1"/>
    <property type="molecule type" value="Genomic_DNA"/>
</dbReference>
<keyword evidence="3" id="KW-1185">Reference proteome</keyword>
<keyword evidence="1" id="KW-0472">Membrane</keyword>
<reference evidence="3" key="1">
    <citation type="journal article" date="2019" name="Int. J. Syst. Evol. Microbiol.">
        <title>The Global Catalogue of Microorganisms (GCM) 10K type strain sequencing project: providing services to taxonomists for standard genome sequencing and annotation.</title>
        <authorList>
            <consortium name="The Broad Institute Genomics Platform"/>
            <consortium name="The Broad Institute Genome Sequencing Center for Infectious Disease"/>
            <person name="Wu L."/>
            <person name="Ma J."/>
        </authorList>
    </citation>
    <scope>NUCLEOTIDE SEQUENCE [LARGE SCALE GENOMIC DNA]</scope>
    <source>
        <strain evidence="3">JCM 17738</strain>
    </source>
</reference>
<gene>
    <name evidence="2" type="ORF">GCM10023153_15020</name>
</gene>
<dbReference type="Proteomes" id="UP001500390">
    <property type="component" value="Unassembled WGS sequence"/>
</dbReference>
<keyword evidence="1" id="KW-0812">Transmembrane</keyword>
<feature type="transmembrane region" description="Helical" evidence="1">
    <location>
        <begin position="392"/>
        <end position="417"/>
    </location>
</feature>
<comment type="caution">
    <text evidence="2">The sequence shown here is derived from an EMBL/GenBank/DDBJ whole genome shotgun (WGS) entry which is preliminary data.</text>
</comment>
<accession>A0ABP8JPN2</accession>
<evidence type="ECO:0000256" key="1">
    <source>
        <dbReference type="SAM" id="Phobius"/>
    </source>
</evidence>
<feature type="transmembrane region" description="Helical" evidence="1">
    <location>
        <begin position="299"/>
        <end position="321"/>
    </location>
</feature>
<feature type="transmembrane region" description="Helical" evidence="1">
    <location>
        <begin position="80"/>
        <end position="100"/>
    </location>
</feature>
<sequence length="533" mass="53512">MTTRLAGAPELFRLAWRRDRILVPASVLGLVALSVGSAQATLALYPDDEAAATGFAGILTNPSVIAMYGPLASQTADALAVFKTVMMGAFLTAVLGFVVVRRHTRTEEDEGRHELVGSGVVGRWSPLAAAAALAVIAVVAASALSAAGLAALGMDGAGSTAFAVAWLSAGLATVGVTAVAVQLASTSRGAAGLGFGFLAAAYALRAVADSADAGTLLHALGWLSPLGWAGRVEAYGANRQWVLLLGLGALALGVGVGLAVLDRRDLGAGLIPARSGPSKAGALLASPLGLVTRLARGTIIGWSIGITLGAVAIGSLLGSVADLADDEVIQEFLRQLGGSAGTIEDIFVATEVRFVAVAVAAAGVALLLRLVGAERGGLGEVVLTTPVSRTRWYAAHVAVSLVLVTALMALFGLVLGVVGSAVTPLAPSVGAAVGAALSTVPAIWVVVGVAALLCGALPRVAPLAWGVLLVAFVVGELGTTMNLPSWVIDASPFAHLSQLPGGEFEPVPAVWLTLIAAALIAAGWAAYRRRDAV</sequence>
<feature type="transmembrane region" description="Helical" evidence="1">
    <location>
        <begin position="465"/>
        <end position="488"/>
    </location>
</feature>
<feature type="transmembrane region" description="Helical" evidence="1">
    <location>
        <begin position="127"/>
        <end position="152"/>
    </location>
</feature>